<evidence type="ECO:0000313" key="3">
    <source>
        <dbReference type="Proteomes" id="UP000184096"/>
    </source>
</evidence>
<evidence type="ECO:0000313" key="2">
    <source>
        <dbReference type="EMBL" id="SHN82461.1"/>
    </source>
</evidence>
<dbReference type="InterPro" id="IPR055259">
    <property type="entry name" value="YkvP/CgeB_Glyco_trans-like"/>
</dbReference>
<keyword evidence="3" id="KW-1185">Reference proteome</keyword>
<name>A0A1M7UHG0_9BRAD</name>
<dbReference type="AlphaFoldDB" id="A0A1M7UHG0"/>
<dbReference type="RefSeq" id="WP_072822079.1">
    <property type="nucleotide sequence ID" value="NZ_LT670849.1"/>
</dbReference>
<dbReference type="Pfam" id="PF13524">
    <property type="entry name" value="Glyco_trans_1_2"/>
    <property type="match status" value="1"/>
</dbReference>
<feature type="domain" description="Spore protein YkvP/CgeB glycosyl transferase-like" evidence="1">
    <location>
        <begin position="175"/>
        <end position="315"/>
    </location>
</feature>
<accession>A0A1M7UHG0</accession>
<dbReference type="Proteomes" id="UP000184096">
    <property type="component" value="Chromosome I"/>
</dbReference>
<dbReference type="EMBL" id="LT670849">
    <property type="protein sequence ID" value="SHN82461.1"/>
    <property type="molecule type" value="Genomic_DNA"/>
</dbReference>
<organism evidence="2 3">
    <name type="scientific">Bradyrhizobium erythrophlei</name>
    <dbReference type="NCBI Taxonomy" id="1437360"/>
    <lineage>
        <taxon>Bacteria</taxon>
        <taxon>Pseudomonadati</taxon>
        <taxon>Pseudomonadota</taxon>
        <taxon>Alphaproteobacteria</taxon>
        <taxon>Hyphomicrobiales</taxon>
        <taxon>Nitrobacteraceae</taxon>
        <taxon>Bradyrhizobium</taxon>
    </lineage>
</organism>
<reference evidence="3" key="1">
    <citation type="submission" date="2016-11" db="EMBL/GenBank/DDBJ databases">
        <authorList>
            <person name="Varghese N."/>
            <person name="Submissions S."/>
        </authorList>
    </citation>
    <scope>NUCLEOTIDE SEQUENCE [LARGE SCALE GENOMIC DNA]</scope>
    <source>
        <strain evidence="3">GAS401</strain>
    </source>
</reference>
<dbReference type="OrthoDB" id="7297944at2"/>
<gene>
    <name evidence="2" type="ORF">SAMN05444170_5118</name>
</gene>
<evidence type="ECO:0000259" key="1">
    <source>
        <dbReference type="Pfam" id="PF13524"/>
    </source>
</evidence>
<sequence>MKILCVLSRFAYGRSERGENYDYVHFVPTLERLGHEISFFDSGDRSLHADFAALNVALLERVVTFQPDVIFCVLMHYEIWFDTLDLIRANSPALIVNWGTDDSWKFAQASRFFAGHVDLHVTTDRSADENARSWGIDNVMLSQWAASETDLGIPRPSAQCGYDVSFVGSMYGYRATWIESLRRAGVSVACFGHRTENGVVDSARIPEIFRASRISLNFSGAGQNPDSTKGGGRQIKARTFEVPGAGGFLLTEVAPGLERYFIPNAEIATFSSPQELVARARYFLEHTDERDTIARAGHARTRNDHTYEKRFAAILVRLLEIGAKRKSQAWTLSPDALTRAVSRHRRNGALAWLRTLTSGPLVMAFGRKRGPRAARRLLYELSWRICGATTYRASGVPGRLFYHES</sequence>
<proteinExistence type="predicted"/>
<protein>
    <submittedName>
        <fullName evidence="2">Spore maturation protein CgeB</fullName>
    </submittedName>
</protein>